<protein>
    <submittedName>
        <fullName evidence="2">Uncharacterized protein</fullName>
    </submittedName>
</protein>
<feature type="transmembrane region" description="Helical" evidence="1">
    <location>
        <begin position="47"/>
        <end position="65"/>
    </location>
</feature>
<evidence type="ECO:0000313" key="2">
    <source>
        <dbReference type="EMBL" id="AKH36657.1"/>
    </source>
</evidence>
<keyword evidence="1" id="KW-1133">Transmembrane helix</keyword>
<proteinExistence type="predicted"/>
<evidence type="ECO:0000256" key="1">
    <source>
        <dbReference type="SAM" id="Phobius"/>
    </source>
</evidence>
<evidence type="ECO:0000313" key="3">
    <source>
        <dbReference type="Proteomes" id="UP000034156"/>
    </source>
</evidence>
<dbReference type="EMBL" id="CP011451">
    <property type="protein sequence ID" value="AKH36657.1"/>
    <property type="molecule type" value="Genomic_DNA"/>
</dbReference>
<organism evidence="2 3">
    <name type="scientific">Nitrosomonas communis</name>
    <dbReference type="NCBI Taxonomy" id="44574"/>
    <lineage>
        <taxon>Bacteria</taxon>
        <taxon>Pseudomonadati</taxon>
        <taxon>Pseudomonadota</taxon>
        <taxon>Betaproteobacteria</taxon>
        <taxon>Nitrosomonadales</taxon>
        <taxon>Nitrosomonadaceae</taxon>
        <taxon>Nitrosomonas</taxon>
    </lineage>
</organism>
<dbReference type="AlphaFoldDB" id="A0A0F7KD53"/>
<accession>A0A0F7KD53</accession>
<keyword evidence="3" id="KW-1185">Reference proteome</keyword>
<gene>
    <name evidence="2" type="ORF">AAW31_00615</name>
</gene>
<sequence length="66" mass="7397">MTRKRAADRASFFASGAVRMACASVDHFSMVNTQPVLLRAQQEISHILLIISFVICMMEFAAYPVF</sequence>
<reference evidence="3" key="1">
    <citation type="submission" date="2015-05" db="EMBL/GenBank/DDBJ databases">
        <title>Draft genome of Nitrosomonas communis strain Nm2.</title>
        <authorList>
            <person name="Kozlowski J.A."/>
            <person name="Kits K.D."/>
            <person name="Stein L.Y."/>
        </authorList>
    </citation>
    <scope>NUCLEOTIDE SEQUENCE [LARGE SCALE GENOMIC DNA]</scope>
    <source>
        <strain evidence="3">Nm2</strain>
    </source>
</reference>
<name>A0A0F7KD53_9PROT</name>
<dbReference type="Proteomes" id="UP000034156">
    <property type="component" value="Chromosome"/>
</dbReference>
<dbReference type="KEGG" id="nco:AAW31_00615"/>
<dbReference type="PATRIC" id="fig|44574.3.peg.154"/>
<keyword evidence="1" id="KW-0812">Transmembrane</keyword>
<reference evidence="2 3" key="2">
    <citation type="journal article" date="2016" name="Genome Announc.">
        <title>Genome Sequence of Nitrosomonas communis Strain Nm2, a Mesophilic Ammonia-Oxidizing Bacterium Isolated from Mediterranean Soil.</title>
        <authorList>
            <person name="Kozlowski J.A."/>
            <person name="Kits K.D."/>
            <person name="Stein L.Y."/>
        </authorList>
    </citation>
    <scope>NUCLEOTIDE SEQUENCE [LARGE SCALE GENOMIC DNA]</scope>
    <source>
        <strain evidence="2 3">Nm2</strain>
    </source>
</reference>
<keyword evidence="1" id="KW-0472">Membrane</keyword>
<dbReference type="RefSeq" id="WP_046848760.1">
    <property type="nucleotide sequence ID" value="NZ_CP011451.1"/>
</dbReference>